<feature type="region of interest" description="Disordered" evidence="1">
    <location>
        <begin position="260"/>
        <end position="286"/>
    </location>
</feature>
<name>A0A812TMK2_SYMPI</name>
<dbReference type="OrthoDB" id="408681at2759"/>
<dbReference type="AlphaFoldDB" id="A0A812TMK2"/>
<evidence type="ECO:0000313" key="3">
    <source>
        <dbReference type="Proteomes" id="UP000649617"/>
    </source>
</evidence>
<comment type="caution">
    <text evidence="2">The sequence shown here is derived from an EMBL/GenBank/DDBJ whole genome shotgun (WGS) entry which is preliminary data.</text>
</comment>
<gene>
    <name evidence="2" type="ORF">SPIL2461_LOCUS14377</name>
</gene>
<dbReference type="Proteomes" id="UP000649617">
    <property type="component" value="Unassembled WGS sequence"/>
</dbReference>
<evidence type="ECO:0000256" key="1">
    <source>
        <dbReference type="SAM" id="MobiDB-lite"/>
    </source>
</evidence>
<reference evidence="2" key="1">
    <citation type="submission" date="2021-02" db="EMBL/GenBank/DDBJ databases">
        <authorList>
            <person name="Dougan E. K."/>
            <person name="Rhodes N."/>
            <person name="Thang M."/>
            <person name="Chan C."/>
        </authorList>
    </citation>
    <scope>NUCLEOTIDE SEQUENCE</scope>
</reference>
<dbReference type="EMBL" id="CAJNIZ010033201">
    <property type="protein sequence ID" value="CAE7543007.1"/>
    <property type="molecule type" value="Genomic_DNA"/>
</dbReference>
<keyword evidence="3" id="KW-1185">Reference proteome</keyword>
<organism evidence="2 3">
    <name type="scientific">Symbiodinium pilosum</name>
    <name type="common">Dinoflagellate</name>
    <dbReference type="NCBI Taxonomy" id="2952"/>
    <lineage>
        <taxon>Eukaryota</taxon>
        <taxon>Sar</taxon>
        <taxon>Alveolata</taxon>
        <taxon>Dinophyceae</taxon>
        <taxon>Suessiales</taxon>
        <taxon>Symbiodiniaceae</taxon>
        <taxon>Symbiodinium</taxon>
    </lineage>
</organism>
<accession>A0A812TMK2</accession>
<sequence length="286" mass="32353">MSDGDPGSAKKRKAGAECLNGILKRSTFRIVKLTIAAANRQDAWEKGWVNYENDLVIVPLFKLQHPEWAQSHLQMDTWLTTMHVNCNGGIFDCKRPDVKVWNFYKLESVEKQFQVKTCILKNLVTKSTKTMKGDDEQSWDLFFGSPGTAALWGFWVSLGADTEIAIMKQSRDIMPGSVVRTKTPMSDYCKIPADCVWESTSHILGQISFTVDMQTSWTNWVERIKAKSKMALIFDLERDIHIAERELDSLKRRKMKLSRELSEVERADMGGEGEEAAGCSSSNSGE</sequence>
<feature type="compositionally biased region" description="Low complexity" evidence="1">
    <location>
        <begin position="276"/>
        <end position="286"/>
    </location>
</feature>
<feature type="compositionally biased region" description="Basic and acidic residues" evidence="1">
    <location>
        <begin position="260"/>
        <end position="269"/>
    </location>
</feature>
<protein>
    <submittedName>
        <fullName evidence="2">Uncharacterized protein</fullName>
    </submittedName>
</protein>
<proteinExistence type="predicted"/>
<evidence type="ECO:0000313" key="2">
    <source>
        <dbReference type="EMBL" id="CAE7543007.1"/>
    </source>
</evidence>